<comment type="similarity">
    <text evidence="6">Belongs to the ABC-4 integral membrane protein family.</text>
</comment>
<feature type="domain" description="MacB-like periplasmic core" evidence="11">
    <location>
        <begin position="61"/>
        <end position="261"/>
    </location>
</feature>
<reference evidence="12 13" key="1">
    <citation type="submission" date="2018-12" db="EMBL/GenBank/DDBJ databases">
        <title>Unveiling genomic diversity among members of the Bifidobacterium pseudolongum species, a widely distributed gut commensal of the animal kingdom.</title>
        <authorList>
            <person name="Lugli G.A."/>
            <person name="Duranti S."/>
            <person name="Albert K."/>
            <person name="Mancabelli L."/>
            <person name="Napoli S."/>
            <person name="Viappiani A."/>
            <person name="Anzalone R."/>
            <person name="Longhi G."/>
            <person name="Milani C."/>
            <person name="Turroni F."/>
            <person name="Alessandri G."/>
            <person name="Sela D.A."/>
            <person name="Van Sinderen D."/>
            <person name="Ventura M."/>
        </authorList>
    </citation>
    <scope>NUCLEOTIDE SEQUENCE [LARGE SCALE GENOMIC DNA]</scope>
    <source>
        <strain evidence="12 13">2071B</strain>
    </source>
</reference>
<evidence type="ECO:0000259" key="10">
    <source>
        <dbReference type="Pfam" id="PF02687"/>
    </source>
</evidence>
<comment type="subcellular location">
    <subcellularLocation>
        <location evidence="1">Cell membrane</location>
        <topology evidence="1">Multi-pass membrane protein</topology>
    </subcellularLocation>
</comment>
<evidence type="ECO:0000256" key="8">
    <source>
        <dbReference type="SAM" id="Phobius"/>
    </source>
</evidence>
<dbReference type="GO" id="GO:0022857">
    <property type="term" value="F:transmembrane transporter activity"/>
    <property type="evidence" value="ECO:0007669"/>
    <property type="project" value="TreeGrafter"/>
</dbReference>
<evidence type="ECO:0000313" key="12">
    <source>
        <dbReference type="EMBL" id="RYQ16590.1"/>
    </source>
</evidence>
<dbReference type="PANTHER" id="PTHR30572">
    <property type="entry name" value="MEMBRANE COMPONENT OF TRANSPORTER-RELATED"/>
    <property type="match status" value="1"/>
</dbReference>
<dbReference type="Pfam" id="PF12704">
    <property type="entry name" value="MacB_PCD"/>
    <property type="match status" value="1"/>
</dbReference>
<dbReference type="InterPro" id="IPR025857">
    <property type="entry name" value="MacB_PCD"/>
</dbReference>
<evidence type="ECO:0000256" key="7">
    <source>
        <dbReference type="SAM" id="MobiDB-lite"/>
    </source>
</evidence>
<dbReference type="AlphaFoldDB" id="A0A4V1Y223"/>
<name>A0A4V1Y223_9BIFI</name>
<accession>A0A4V1Y223</accession>
<feature type="transmembrane region" description="Helical" evidence="8">
    <location>
        <begin position="381"/>
        <end position="406"/>
    </location>
</feature>
<proteinExistence type="inferred from homology"/>
<comment type="caution">
    <text evidence="12">The sequence shown here is derived from an EMBL/GenBank/DDBJ whole genome shotgun (WGS) entry which is preliminary data.</text>
</comment>
<evidence type="ECO:0000256" key="4">
    <source>
        <dbReference type="ARBA" id="ARBA00022989"/>
    </source>
</evidence>
<keyword evidence="9" id="KW-0732">Signal</keyword>
<dbReference type="PANTHER" id="PTHR30572:SF4">
    <property type="entry name" value="ABC TRANSPORTER PERMEASE YTRF"/>
    <property type="match status" value="1"/>
</dbReference>
<evidence type="ECO:0000313" key="13">
    <source>
        <dbReference type="Proteomes" id="UP000291187"/>
    </source>
</evidence>
<dbReference type="InterPro" id="IPR003838">
    <property type="entry name" value="ABC3_permease_C"/>
</dbReference>
<keyword evidence="3 8" id="KW-0812">Transmembrane</keyword>
<feature type="region of interest" description="Disordered" evidence="7">
    <location>
        <begin position="424"/>
        <end position="446"/>
    </location>
</feature>
<evidence type="ECO:0000256" key="2">
    <source>
        <dbReference type="ARBA" id="ARBA00022475"/>
    </source>
</evidence>
<dbReference type="Pfam" id="PF02687">
    <property type="entry name" value="FtsX"/>
    <property type="match status" value="1"/>
</dbReference>
<feature type="transmembrane region" description="Helical" evidence="8">
    <location>
        <begin position="294"/>
        <end position="316"/>
    </location>
</feature>
<dbReference type="EMBL" id="RYUM01000025">
    <property type="protein sequence ID" value="RYQ16590.1"/>
    <property type="molecule type" value="Genomic_DNA"/>
</dbReference>
<evidence type="ECO:0000256" key="5">
    <source>
        <dbReference type="ARBA" id="ARBA00023136"/>
    </source>
</evidence>
<feature type="transmembrane region" description="Helical" evidence="8">
    <location>
        <begin position="337"/>
        <end position="361"/>
    </location>
</feature>
<keyword evidence="5 8" id="KW-0472">Membrane</keyword>
<feature type="domain" description="ABC3 transporter permease C-terminal" evidence="10">
    <location>
        <begin position="294"/>
        <end position="403"/>
    </location>
</feature>
<dbReference type="Proteomes" id="UP000291187">
    <property type="component" value="Unassembled WGS sequence"/>
</dbReference>
<evidence type="ECO:0000256" key="1">
    <source>
        <dbReference type="ARBA" id="ARBA00004651"/>
    </source>
</evidence>
<gene>
    <name evidence="12" type="ORF">PG2071B_1635</name>
</gene>
<dbReference type="GO" id="GO:0005886">
    <property type="term" value="C:plasma membrane"/>
    <property type="evidence" value="ECO:0007669"/>
    <property type="project" value="UniProtKB-SubCell"/>
</dbReference>
<feature type="chain" id="PRO_5038853049" evidence="9">
    <location>
        <begin position="17"/>
        <end position="446"/>
    </location>
</feature>
<protein>
    <submittedName>
        <fullName evidence="12">ABC transporter permease</fullName>
    </submittedName>
</protein>
<feature type="signal peptide" evidence="9">
    <location>
        <begin position="1"/>
        <end position="16"/>
    </location>
</feature>
<evidence type="ECO:0000256" key="6">
    <source>
        <dbReference type="ARBA" id="ARBA00038076"/>
    </source>
</evidence>
<evidence type="ECO:0000259" key="11">
    <source>
        <dbReference type="Pfam" id="PF12704"/>
    </source>
</evidence>
<dbReference type="InterPro" id="IPR050250">
    <property type="entry name" value="Macrolide_Exporter_MacB"/>
</dbReference>
<organism evidence="12 13">
    <name type="scientific">Bifidobacterium pseudolongum subsp. globosum</name>
    <dbReference type="NCBI Taxonomy" id="1690"/>
    <lineage>
        <taxon>Bacteria</taxon>
        <taxon>Bacillati</taxon>
        <taxon>Actinomycetota</taxon>
        <taxon>Actinomycetes</taxon>
        <taxon>Bifidobacteriales</taxon>
        <taxon>Bifidobacteriaceae</taxon>
        <taxon>Bifidobacterium</taxon>
    </lineage>
</organism>
<evidence type="ECO:0000256" key="3">
    <source>
        <dbReference type="ARBA" id="ARBA00022692"/>
    </source>
</evidence>
<dbReference type="RefSeq" id="WP_242500142.1">
    <property type="nucleotide sequence ID" value="NZ_RYUM01000025.1"/>
</dbReference>
<keyword evidence="2" id="KW-1003">Cell membrane</keyword>
<evidence type="ECO:0000256" key="9">
    <source>
        <dbReference type="SAM" id="SignalP"/>
    </source>
</evidence>
<keyword evidence="4 8" id="KW-1133">Transmembrane helix</keyword>
<sequence>MVIVALLVTMWSVFGAAVMHEYHAAHGAGYEALKPQAVVRMTDTAQADRHGDDATWTKKYITWDEYNVLGAAAQSKQIQFDYTVVASVPVRQSDSLKAITTDKTPNVSQDKTGGNLTLASFYNEPAVAANEYGTFRIVQGEELKYQDVTARDVLISQELAKSNDLKVGDEITVGNPTNAKTTYTFTVGGIYEYTDTPQGVEGDDAEFAKDNRDNVIYTTYYDFAAAGLDTTDGSGWSVPDLNIVFTLDSPQTYTRFADALKTDLPEGYAVSSPTITAYEHSLEPLDSFADSTRIMLICLWSVGGALALLLTLLEAVPRREEIGFALATGVTKSRLAWQFMVEILLQTLMGVALGLIIGGWSANPLATSLAKGHTIGMSAGILWNVAWIALLACLLCAIIAGVRVALFRTMQLTRSPYLDTRDAATTETPAADASNAQDTSDHEEQQ</sequence>